<evidence type="ECO:0000313" key="1">
    <source>
        <dbReference type="EMBL" id="GBP91323.1"/>
    </source>
</evidence>
<protein>
    <submittedName>
        <fullName evidence="1">Uncharacterized protein</fullName>
    </submittedName>
</protein>
<dbReference type="Proteomes" id="UP000299102">
    <property type="component" value="Unassembled WGS sequence"/>
</dbReference>
<sequence length="148" mass="16459">MVSWSFARRPARPARVNGESLTVIRFGASVSNADALTKNAAGRRPSTAILNTSNPMTWVRLCVREYQELNMDQSALCLHENALILNSVAAFRRTPASTSTASRGHIYEFAYKFEALRGRQTEAVRPNGDRFIVIGNYTDGNDFCRGRS</sequence>
<reference evidence="1 2" key="1">
    <citation type="journal article" date="2019" name="Commun. Biol.">
        <title>The bagworm genome reveals a unique fibroin gene that provides high tensile strength.</title>
        <authorList>
            <person name="Kono N."/>
            <person name="Nakamura H."/>
            <person name="Ohtoshi R."/>
            <person name="Tomita M."/>
            <person name="Numata K."/>
            <person name="Arakawa K."/>
        </authorList>
    </citation>
    <scope>NUCLEOTIDE SEQUENCE [LARGE SCALE GENOMIC DNA]</scope>
</reference>
<organism evidence="1 2">
    <name type="scientific">Eumeta variegata</name>
    <name type="common">Bagworm moth</name>
    <name type="synonym">Eumeta japonica</name>
    <dbReference type="NCBI Taxonomy" id="151549"/>
    <lineage>
        <taxon>Eukaryota</taxon>
        <taxon>Metazoa</taxon>
        <taxon>Ecdysozoa</taxon>
        <taxon>Arthropoda</taxon>
        <taxon>Hexapoda</taxon>
        <taxon>Insecta</taxon>
        <taxon>Pterygota</taxon>
        <taxon>Neoptera</taxon>
        <taxon>Endopterygota</taxon>
        <taxon>Lepidoptera</taxon>
        <taxon>Glossata</taxon>
        <taxon>Ditrysia</taxon>
        <taxon>Tineoidea</taxon>
        <taxon>Psychidae</taxon>
        <taxon>Oiketicinae</taxon>
        <taxon>Eumeta</taxon>
    </lineage>
</organism>
<proteinExistence type="predicted"/>
<dbReference type="EMBL" id="BGZK01002160">
    <property type="protein sequence ID" value="GBP91323.1"/>
    <property type="molecule type" value="Genomic_DNA"/>
</dbReference>
<dbReference type="AlphaFoldDB" id="A0A4C1ZWU5"/>
<keyword evidence="2" id="KW-1185">Reference proteome</keyword>
<evidence type="ECO:0000313" key="2">
    <source>
        <dbReference type="Proteomes" id="UP000299102"/>
    </source>
</evidence>
<gene>
    <name evidence="1" type="ORF">EVAR_65909_1</name>
</gene>
<accession>A0A4C1ZWU5</accession>
<name>A0A4C1ZWU5_EUMVA</name>
<comment type="caution">
    <text evidence="1">The sequence shown here is derived from an EMBL/GenBank/DDBJ whole genome shotgun (WGS) entry which is preliminary data.</text>
</comment>